<comment type="cofactor">
    <cofactor evidence="1">
        <name>Mg(2+)</name>
        <dbReference type="ChEBI" id="CHEBI:18420"/>
    </cofactor>
</comment>
<dbReference type="PANTHER" id="PTHR43046:SF16">
    <property type="entry name" value="ADP-RIBOSE PYROPHOSPHATASE YJHB-RELATED"/>
    <property type="match status" value="1"/>
</dbReference>
<name>A0ABT9YU35_9STRE</name>
<organism evidence="4 5">
    <name type="scientific">Streptococcus moroccensis</name>
    <dbReference type="NCBI Taxonomy" id="1451356"/>
    <lineage>
        <taxon>Bacteria</taxon>
        <taxon>Bacillati</taxon>
        <taxon>Bacillota</taxon>
        <taxon>Bacilli</taxon>
        <taxon>Lactobacillales</taxon>
        <taxon>Streptococcaceae</taxon>
        <taxon>Streptococcus</taxon>
    </lineage>
</organism>
<evidence type="ECO:0000256" key="1">
    <source>
        <dbReference type="ARBA" id="ARBA00001946"/>
    </source>
</evidence>
<dbReference type="CDD" id="cd04672">
    <property type="entry name" value="NUDIX_CDP-Chase_like"/>
    <property type="match status" value="1"/>
</dbReference>
<feature type="domain" description="Nudix hydrolase" evidence="3">
    <location>
        <begin position="67"/>
        <end position="195"/>
    </location>
</feature>
<evidence type="ECO:0000259" key="3">
    <source>
        <dbReference type="PROSITE" id="PS51462"/>
    </source>
</evidence>
<dbReference type="Pfam" id="PF00293">
    <property type="entry name" value="NUDIX"/>
    <property type="match status" value="1"/>
</dbReference>
<reference evidence="4 5" key="1">
    <citation type="submission" date="2023-07" db="EMBL/GenBank/DDBJ databases">
        <title>Genomic Encyclopedia of Type Strains, Phase IV (KMG-IV): sequencing the most valuable type-strain genomes for metagenomic binning, comparative biology and taxonomic classification.</title>
        <authorList>
            <person name="Goeker M."/>
        </authorList>
    </citation>
    <scope>NUCLEOTIDE SEQUENCE [LARGE SCALE GENOMIC DNA]</scope>
    <source>
        <strain evidence="4 5">DSM 105143</strain>
    </source>
</reference>
<dbReference type="InterPro" id="IPR015797">
    <property type="entry name" value="NUDIX_hydrolase-like_dom_sf"/>
</dbReference>
<evidence type="ECO:0000313" key="4">
    <source>
        <dbReference type="EMBL" id="MDQ0223509.1"/>
    </source>
</evidence>
<dbReference type="Proteomes" id="UP001223079">
    <property type="component" value="Unassembled WGS sequence"/>
</dbReference>
<gene>
    <name evidence="4" type="ORF">J2S23_002086</name>
</gene>
<dbReference type="Gene3D" id="3.90.79.10">
    <property type="entry name" value="Nucleoside Triphosphate Pyrophosphohydrolase"/>
    <property type="match status" value="1"/>
</dbReference>
<evidence type="ECO:0000313" key="5">
    <source>
        <dbReference type="Proteomes" id="UP001223079"/>
    </source>
</evidence>
<dbReference type="InterPro" id="IPR000086">
    <property type="entry name" value="NUDIX_hydrolase_dom"/>
</dbReference>
<dbReference type="InterPro" id="IPR059176">
    <property type="entry name" value="UDP-X_N"/>
</dbReference>
<accession>A0ABT9YU35</accession>
<protein>
    <submittedName>
        <fullName evidence="4">ADP-ribose pyrophosphatase YjhB (NUDIX family)</fullName>
    </submittedName>
</protein>
<proteinExistence type="predicted"/>
<dbReference type="SUPFAM" id="SSF55811">
    <property type="entry name" value="Nudix"/>
    <property type="match status" value="1"/>
</dbReference>
<dbReference type="Gene3D" id="6.10.250.1120">
    <property type="match status" value="1"/>
</dbReference>
<comment type="caution">
    <text evidence="4">The sequence shown here is derived from an EMBL/GenBank/DDBJ whole genome shotgun (WGS) entry which is preliminary data.</text>
</comment>
<dbReference type="PANTHER" id="PTHR43046">
    <property type="entry name" value="GDP-MANNOSE MANNOSYL HYDROLASE"/>
    <property type="match status" value="1"/>
</dbReference>
<sequence length="209" mass="23971">MAEREFLKAMQKILAIANTGLFYSKNSFDQERYQSIRREVEDILNSTTTLSQTELTNLLRPTDSYETPLVDVRAFILKEGKVCLVKDRLSGGKWALPGGFAEVGLSPTENVIKEVLEETGYTVSVKQLLAIFDSNQDPQQVQSKHYYKLTFWCQMETGAFEPNEEISELAFFDLDHLPLLSVKRTTEQQIKDCYRLVQLSLNNQVYDII</sequence>
<dbReference type="PROSITE" id="PS51462">
    <property type="entry name" value="NUDIX"/>
    <property type="match status" value="1"/>
</dbReference>
<dbReference type="RefSeq" id="WP_307122649.1">
    <property type="nucleotide sequence ID" value="NZ_JAUSTM010000032.1"/>
</dbReference>
<dbReference type="EMBL" id="JAUSTM010000032">
    <property type="protein sequence ID" value="MDQ0223509.1"/>
    <property type="molecule type" value="Genomic_DNA"/>
</dbReference>
<keyword evidence="2" id="KW-0378">Hydrolase</keyword>
<dbReference type="Pfam" id="PF12535">
    <property type="entry name" value="Nudix_N"/>
    <property type="match status" value="1"/>
</dbReference>
<keyword evidence="5" id="KW-1185">Reference proteome</keyword>
<evidence type="ECO:0000256" key="2">
    <source>
        <dbReference type="ARBA" id="ARBA00022801"/>
    </source>
</evidence>